<proteinExistence type="predicted"/>
<name>A0A1F8B8Z5_9BACT</name>
<protein>
    <submittedName>
        <fullName evidence="1">Uncharacterized protein</fullName>
    </submittedName>
</protein>
<evidence type="ECO:0000313" key="2">
    <source>
        <dbReference type="Proteomes" id="UP000176404"/>
    </source>
</evidence>
<sequence>MLGQEVEREGLISPEEGGPSLIDAIYAPRFEKIKDPSDKRVRRSLAHEIVHALRALSNRNFWRDVQDEAELFGLRKPDSDEKKKHIGGFYVASNMQGAEAVGELLAAVSEHKAAYQSEPTIKIYYLNYLKDYKLLSINLKMRKDPKKLDI</sequence>
<organism evidence="1 2">
    <name type="scientific">Candidatus Woesebacteria bacterium RIFCSPLOWO2_01_FULL_39_10b</name>
    <dbReference type="NCBI Taxonomy" id="1802517"/>
    <lineage>
        <taxon>Bacteria</taxon>
        <taxon>Candidatus Woeseibacteriota</taxon>
    </lineage>
</organism>
<dbReference type="AlphaFoldDB" id="A0A1F8B8Z5"/>
<dbReference type="Proteomes" id="UP000176404">
    <property type="component" value="Unassembled WGS sequence"/>
</dbReference>
<comment type="caution">
    <text evidence="1">The sequence shown here is derived from an EMBL/GenBank/DDBJ whole genome shotgun (WGS) entry which is preliminary data.</text>
</comment>
<gene>
    <name evidence="1" type="ORF">A2892_00680</name>
</gene>
<dbReference type="STRING" id="1802517.A2892_00680"/>
<reference evidence="1 2" key="1">
    <citation type="journal article" date="2016" name="Nat. Commun.">
        <title>Thousands of microbial genomes shed light on interconnected biogeochemical processes in an aquifer system.</title>
        <authorList>
            <person name="Anantharaman K."/>
            <person name="Brown C.T."/>
            <person name="Hug L.A."/>
            <person name="Sharon I."/>
            <person name="Castelle C.J."/>
            <person name="Probst A.J."/>
            <person name="Thomas B.C."/>
            <person name="Singh A."/>
            <person name="Wilkins M.J."/>
            <person name="Karaoz U."/>
            <person name="Brodie E.L."/>
            <person name="Williams K.H."/>
            <person name="Hubbard S.S."/>
            <person name="Banfield J.F."/>
        </authorList>
    </citation>
    <scope>NUCLEOTIDE SEQUENCE [LARGE SCALE GENOMIC DNA]</scope>
</reference>
<dbReference type="EMBL" id="MGHD01000004">
    <property type="protein sequence ID" value="OGM60524.1"/>
    <property type="molecule type" value="Genomic_DNA"/>
</dbReference>
<evidence type="ECO:0000313" key="1">
    <source>
        <dbReference type="EMBL" id="OGM60524.1"/>
    </source>
</evidence>
<accession>A0A1F8B8Z5</accession>